<evidence type="ECO:0000256" key="1">
    <source>
        <dbReference type="SAM" id="MobiDB-lite"/>
    </source>
</evidence>
<dbReference type="AlphaFoldDB" id="A0AAV7VQ89"/>
<comment type="caution">
    <text evidence="2">The sequence shown here is derived from an EMBL/GenBank/DDBJ whole genome shotgun (WGS) entry which is preliminary data.</text>
</comment>
<feature type="compositionally biased region" description="Acidic residues" evidence="1">
    <location>
        <begin position="182"/>
        <end position="204"/>
    </location>
</feature>
<dbReference type="EMBL" id="JANPWB010000003">
    <property type="protein sequence ID" value="KAJ1202857.1"/>
    <property type="molecule type" value="Genomic_DNA"/>
</dbReference>
<dbReference type="Proteomes" id="UP001066276">
    <property type="component" value="Chromosome 2_1"/>
</dbReference>
<evidence type="ECO:0000313" key="2">
    <source>
        <dbReference type="EMBL" id="KAJ1202857.1"/>
    </source>
</evidence>
<feature type="region of interest" description="Disordered" evidence="1">
    <location>
        <begin position="1"/>
        <end position="78"/>
    </location>
</feature>
<accession>A0AAV7VQ89</accession>
<gene>
    <name evidence="2" type="ORF">NDU88_006652</name>
</gene>
<evidence type="ECO:0000313" key="3">
    <source>
        <dbReference type="Proteomes" id="UP001066276"/>
    </source>
</evidence>
<organism evidence="2 3">
    <name type="scientific">Pleurodeles waltl</name>
    <name type="common">Iberian ribbed newt</name>
    <dbReference type="NCBI Taxonomy" id="8319"/>
    <lineage>
        <taxon>Eukaryota</taxon>
        <taxon>Metazoa</taxon>
        <taxon>Chordata</taxon>
        <taxon>Craniata</taxon>
        <taxon>Vertebrata</taxon>
        <taxon>Euteleostomi</taxon>
        <taxon>Amphibia</taxon>
        <taxon>Batrachia</taxon>
        <taxon>Caudata</taxon>
        <taxon>Salamandroidea</taxon>
        <taxon>Salamandridae</taxon>
        <taxon>Pleurodelinae</taxon>
        <taxon>Pleurodeles</taxon>
    </lineage>
</organism>
<sequence length="204" mass="21263">MLVWSASESNGGSEEEGVDGNGDEKHSPPMRLRVPEGVYGKQGFSGGQCGDGARGFQGVGNSSGLASRTEGVQGQCVGGGTVDRFNAGTSDFFWQEAAGQRGDNPGEQGAARRPWGRYEGRGCAPTGIAFPGEQRPGASGGDRGLRADPAVRSKDGELRQLEGKEPVARRQEAPCGGSSELDFGEESVEEGEISVGLGEEEQER</sequence>
<keyword evidence="3" id="KW-1185">Reference proteome</keyword>
<feature type="compositionally biased region" description="Gly residues" evidence="1">
    <location>
        <begin position="43"/>
        <end position="58"/>
    </location>
</feature>
<feature type="compositionally biased region" description="Basic and acidic residues" evidence="1">
    <location>
        <begin position="143"/>
        <end position="172"/>
    </location>
</feature>
<protein>
    <submittedName>
        <fullName evidence="2">Uncharacterized protein</fullName>
    </submittedName>
</protein>
<reference evidence="2" key="1">
    <citation type="journal article" date="2022" name="bioRxiv">
        <title>Sequencing and chromosome-scale assembly of the giantPleurodeles waltlgenome.</title>
        <authorList>
            <person name="Brown T."/>
            <person name="Elewa A."/>
            <person name="Iarovenko S."/>
            <person name="Subramanian E."/>
            <person name="Araus A.J."/>
            <person name="Petzold A."/>
            <person name="Susuki M."/>
            <person name="Suzuki K.-i.T."/>
            <person name="Hayashi T."/>
            <person name="Toyoda A."/>
            <person name="Oliveira C."/>
            <person name="Osipova E."/>
            <person name="Leigh N.D."/>
            <person name="Simon A."/>
            <person name="Yun M.H."/>
        </authorList>
    </citation>
    <scope>NUCLEOTIDE SEQUENCE</scope>
    <source>
        <strain evidence="2">20211129_DDA</strain>
        <tissue evidence="2">Liver</tissue>
    </source>
</reference>
<proteinExistence type="predicted"/>
<name>A0AAV7VQ89_PLEWA</name>
<feature type="region of interest" description="Disordered" evidence="1">
    <location>
        <begin position="93"/>
        <end position="204"/>
    </location>
</feature>